<keyword evidence="4" id="KW-1185">Reference proteome</keyword>
<evidence type="ECO:0000259" key="2">
    <source>
        <dbReference type="SMART" id="SM01360"/>
    </source>
</evidence>
<dbReference type="PATRIC" id="fig|1678841.3.peg.2573"/>
<dbReference type="SMART" id="SM01360">
    <property type="entry name" value="A2M"/>
    <property type="match status" value="1"/>
</dbReference>
<dbReference type="GO" id="GO:0004866">
    <property type="term" value="F:endopeptidase inhibitor activity"/>
    <property type="evidence" value="ECO:0007669"/>
    <property type="project" value="InterPro"/>
</dbReference>
<protein>
    <submittedName>
        <fullName evidence="3">Uncharacterized conserved protein YfaS, alpha-2-macroglobulin family</fullName>
    </submittedName>
</protein>
<dbReference type="PANTHER" id="PTHR40094:SF1">
    <property type="entry name" value="UBIQUITIN DOMAIN-CONTAINING PROTEIN"/>
    <property type="match status" value="1"/>
</dbReference>
<reference evidence="3" key="1">
    <citation type="journal article" date="2015" name="Genome Announc.">
        <title>Draft Genome Sequence of Bacteroidales Strain TBC1, a Novel Isolate from a Methanogenic Wastewater Treatment System.</title>
        <authorList>
            <person name="Tourlousse D.M."/>
            <person name="Matsuura N."/>
            <person name="Sun L."/>
            <person name="Toyonaga M."/>
            <person name="Kuroda K."/>
            <person name="Ohashi A."/>
            <person name="Cruz R."/>
            <person name="Yamaguchi T."/>
            <person name="Sekiguchi Y."/>
        </authorList>
    </citation>
    <scope>NUCLEOTIDE SEQUENCE [LARGE SCALE GENOMIC DNA]</scope>
    <source>
        <strain evidence="3">TBC1</strain>
    </source>
</reference>
<dbReference type="Pfam" id="PF00207">
    <property type="entry name" value="A2M"/>
    <property type="match status" value="1"/>
</dbReference>
<evidence type="ECO:0000313" key="4">
    <source>
        <dbReference type="Proteomes" id="UP000053091"/>
    </source>
</evidence>
<feature type="domain" description="Alpha-2-macroglobulin" evidence="2">
    <location>
        <begin position="1253"/>
        <end position="1343"/>
    </location>
</feature>
<dbReference type="EMBL" id="DF968182">
    <property type="protein sequence ID" value="GAP44137.1"/>
    <property type="molecule type" value="Genomic_DNA"/>
</dbReference>
<dbReference type="PANTHER" id="PTHR40094">
    <property type="entry name" value="ALPHA-2-MACROGLOBULIN HOMOLOG"/>
    <property type="match status" value="1"/>
</dbReference>
<comment type="similarity">
    <text evidence="1">Belongs to the protease inhibitor I39 (alpha-2-macroglobulin) family. Bacterial alpha-2-macroglobulin subfamily.</text>
</comment>
<dbReference type="InterPro" id="IPR002890">
    <property type="entry name" value="MG2"/>
</dbReference>
<dbReference type="RefSeq" id="WP_062042412.1">
    <property type="nucleotide sequence ID" value="NZ_DF968182.1"/>
</dbReference>
<dbReference type="Proteomes" id="UP000053091">
    <property type="component" value="Unassembled WGS sequence"/>
</dbReference>
<evidence type="ECO:0000313" key="3">
    <source>
        <dbReference type="EMBL" id="GAP44137.1"/>
    </source>
</evidence>
<dbReference type="InterPro" id="IPR051802">
    <property type="entry name" value="YfhM-like"/>
</dbReference>
<sequence length="2026" mass="228785">MKKYIFLAISLLFVMATAIALGFFHSFQSATAKPDQGMTTISNGKGIWKTVDSLVAQGLPQSALELVNAYLPETERKGDIPEFLKASIYQLRLRSDFEENFIENYIGETEKNLSLKAEPARQVLNSMLAELYWQYYQQNRYRILDQTVVKNDQSTDMATWDARRFVEKVSQHYHASLSDAGLLQSVSLKGYDPILETAEGSKKFRPTLYDFLAHRAIDFFMNDEASLTRPVRPFTMQDPGLLAEPDVFAKLNIETSDSLSFHYQALRIAQSVEKFHTGSGDPLPLMDAALKRLDFVKTNGNVRSADSLYLATLLRLEEKYRGNVVAADVIEKIARFWQEKEEGFKAPGEETGRNYVIARDWCLKAIGQYPGSDGAKNCRIILNSIEAPSLSITLGREVMPGREFPLLVNFRNTRQLWFRLIELNYDENVNVKQELYSERSAEKYLKLKSLKEWNIRLPETGDYKSHNIEAIHPATEAGYHLLIVSSNSAFDPKSSPVAMQDFWSSALSYVNRRNTDGSGVFRVLNRETGEPVKDVKIQTFTREYNYRTRSNERKNGDVYRSDAEGMFLVKSTGERNYRNLSFDFTLDNDRLVAENYFSPYRDIRQNRGEKTRTFLFTDRSIYRPGQTIYFKGIVVGTEEDNNRILTGNQSVVSIFDANGREISSLEVTSNKYGSFSGSFVLPVSGPGGQYRIDNKSGSAYFNVEEYKRPKFEVEFMPVKGSYRLNEQVTVPGRAESYTGVPVSGAVVSYRVVRSVSWPFFRFGWGYYPFHRPESEIANGTLNTEPDGTFSISFTAVPDPQAQLKNNPLFTYTIYSDVTDINGETRSATTVVQVSNKALLAELSVPEIINREAGSSYKLSTTNLNGEKTPVDVSVEVFALNEPARYTRPRLWDAPDTAVYSREEFIRRLPSDVFLNEDKTPGEKGKSVFRKNYHTASDSMVSFAGLDKWDPGRYLISLSAVDAFGERVTVDKVVRIISPESKKAPANEALWAYLLTPAPKAGETIRLLTASALKNARMYFEVMMQEQSVHRERIKISQAQAVLSYKIPETFTGEVKISLTLVYDNRSYHYSTAVTIPDSRNQLNVAFETFRSPLLPGGTEKWKLKITDPGQKPLDAELLAGMYDASLDAILPHNWYFNLSEKQYNNPEWETRNAFASGTGYTLPGLTTEPVYPAIRSYDALNWFGYGMYGGFRRFAAGRTARMMKNMEESMPEAMAVTPSADDTDGLISDQTLAEPGAVKQAEPPQIRRNLNETAFFYPHLTTNAEGEVWVEFTVPEALTRWNFMGLAHTTGLRYGQFSKEVVTRKELMVTPNLPRFFREGDKMVIQTKVSSLADNPVQGTARLELFDALTMMPADAVFGNSLSSEPFELEPAGNTAVEWQIAIPEGMEAVMVRITAVAGNHSDGEEVMLPVLTNRMLVTETLPLPINGNESRSFDFSKMTEQPGGSQTLRNHRLTLEFTSNPAWYAVQALPYLAGQTHENSDAVFNRLYANSLASYIANSSPKIRAVFETWKNLSPDALLSNLEKNQELKALVLEETPWLMEGKNESEQKQRIALMFDVNRMASMQEAAKQKLQQMQSANGGWPWFEGMPESRYITQLIMTGFGRLHYLKVMDLKQDPASLEMISRASSYLNMRMTEDYNRIMKDHPKDFDKQHPGLEHLQYLFASGYLQDVIRKDDKASDALAYFGKQARKYWTSQGLYAQGMIALWAGRNGDLKTANAIMKSLLERAITHPELGMYWRDNRGGYFWHQAPVETQALLIELFEELGNDPKAVDQMKTWLLKQKQTQRWATSRATADAVYALLLRGGDWLQTGSGISVTLGGKPVEMASRDNQPEAGTGYVKTIWQGDEILPAMGKIEVSKSTAGPAWGAMYWQYFENLDKISGHDSPLKISSRLYIKSNTDAGPVLEEISGEKPVRVGQQVVVRVELRTDRDLKFVHLKSMRAAGFEPVNTLSGYRWNGGLGYYENTRDAASNFFFNYLPKGTWVFEYTLTAAQKGTFSNGINSVQCLYAPEFSAHSEGIMVEIR</sequence>
<dbReference type="InterPro" id="IPR041246">
    <property type="entry name" value="Bact_MG10"/>
</dbReference>
<name>A0A0S7C4R9_9BACT</name>
<evidence type="ECO:0000256" key="1">
    <source>
        <dbReference type="ARBA" id="ARBA00010556"/>
    </source>
</evidence>
<dbReference type="OrthoDB" id="9767116at2"/>
<dbReference type="Pfam" id="PF01835">
    <property type="entry name" value="MG2"/>
    <property type="match status" value="1"/>
</dbReference>
<dbReference type="Gene3D" id="2.60.40.1930">
    <property type="match status" value="1"/>
</dbReference>
<organism evidence="3">
    <name type="scientific">Lentimicrobium saccharophilum</name>
    <dbReference type="NCBI Taxonomy" id="1678841"/>
    <lineage>
        <taxon>Bacteria</taxon>
        <taxon>Pseudomonadati</taxon>
        <taxon>Bacteroidota</taxon>
        <taxon>Bacteroidia</taxon>
        <taxon>Bacteroidales</taxon>
        <taxon>Lentimicrobiaceae</taxon>
        <taxon>Lentimicrobium</taxon>
    </lineage>
</organism>
<dbReference type="InterPro" id="IPR001599">
    <property type="entry name" value="Macroglobln_a2"/>
</dbReference>
<dbReference type="InterPro" id="IPR008930">
    <property type="entry name" value="Terpenoid_cyclase/PrenylTrfase"/>
</dbReference>
<dbReference type="STRING" id="1678841.TBC1_112298"/>
<proteinExistence type="inferred from homology"/>
<dbReference type="SUPFAM" id="SSF48239">
    <property type="entry name" value="Terpenoid cyclases/Protein prenyltransferases"/>
    <property type="match status" value="1"/>
</dbReference>
<accession>A0A0S7C4R9</accession>
<dbReference type="Gene3D" id="1.50.10.20">
    <property type="match status" value="1"/>
</dbReference>
<dbReference type="Pfam" id="PF17973">
    <property type="entry name" value="bMG10"/>
    <property type="match status" value="1"/>
</dbReference>
<gene>
    <name evidence="3" type="ORF">TBC1_112298</name>
</gene>